<dbReference type="Proteomes" id="UP000294847">
    <property type="component" value="Chromosome 6"/>
</dbReference>
<accession>A0A4P7NNJ1</accession>
<dbReference type="EMBL" id="CP034209">
    <property type="protein sequence ID" value="QBZ63692.1"/>
    <property type="molecule type" value="Genomic_DNA"/>
</dbReference>
<evidence type="ECO:0000313" key="2">
    <source>
        <dbReference type="Proteomes" id="UP000294847"/>
    </source>
</evidence>
<sequence length="79" mass="8921">MQSLLLCHRWLNSTIKRQVPRAHAWRNPAVLAALWHLAGFQAARVAESYIFHYAIGDEDLGGHGGAGEEWEERELHFAG</sequence>
<organism evidence="1 2">
    <name type="scientific">Pyricularia oryzae</name>
    <name type="common">Rice blast fungus</name>
    <name type="synonym">Magnaporthe oryzae</name>
    <dbReference type="NCBI Taxonomy" id="318829"/>
    <lineage>
        <taxon>Eukaryota</taxon>
        <taxon>Fungi</taxon>
        <taxon>Dikarya</taxon>
        <taxon>Ascomycota</taxon>
        <taxon>Pezizomycotina</taxon>
        <taxon>Sordariomycetes</taxon>
        <taxon>Sordariomycetidae</taxon>
        <taxon>Magnaporthales</taxon>
        <taxon>Pyriculariaceae</taxon>
        <taxon>Pyricularia</taxon>
    </lineage>
</organism>
<dbReference type="AlphaFoldDB" id="A0A4P7NNJ1"/>
<name>A0A4P7NNJ1_PYROR</name>
<reference evidence="1 2" key="1">
    <citation type="journal article" date="2019" name="Mol. Biol. Evol.">
        <title>Blast fungal genomes show frequent chromosomal changes, gene gains and losses, and effector gene turnover.</title>
        <authorList>
            <person name="Gomez Luciano L.B."/>
            <person name="Jason Tsai I."/>
            <person name="Chuma I."/>
            <person name="Tosa Y."/>
            <person name="Chen Y.H."/>
            <person name="Li J.Y."/>
            <person name="Li M.Y."/>
            <person name="Jade Lu M.Y."/>
            <person name="Nakayashiki H."/>
            <person name="Li W.H."/>
        </authorList>
    </citation>
    <scope>NUCLEOTIDE SEQUENCE [LARGE SCALE GENOMIC DNA]</scope>
    <source>
        <strain evidence="1">MZ5-1-6</strain>
    </source>
</reference>
<proteinExistence type="predicted"/>
<gene>
    <name evidence="1" type="ORF">PoMZ_05378</name>
</gene>
<evidence type="ECO:0000313" key="1">
    <source>
        <dbReference type="EMBL" id="QBZ63692.1"/>
    </source>
</evidence>
<protein>
    <submittedName>
        <fullName evidence="1">Uncharacterized protein</fullName>
    </submittedName>
</protein>